<proteinExistence type="inferred from homology"/>
<evidence type="ECO:0000256" key="3">
    <source>
        <dbReference type="ARBA" id="ARBA00004448"/>
    </source>
</evidence>
<keyword evidence="14 24" id="KW-0999">Mitochondrion inner membrane</keyword>
<organism evidence="27">
    <name type="scientific">Anthonomus grandis</name>
    <name type="common">Mexican cotton boll weevil</name>
    <name type="synonym">Anthonomus thurberiae</name>
    <dbReference type="NCBI Taxonomy" id="7044"/>
    <lineage>
        <taxon>Eukaryota</taxon>
        <taxon>Metazoa</taxon>
        <taxon>Ecdysozoa</taxon>
        <taxon>Arthropoda</taxon>
        <taxon>Hexapoda</taxon>
        <taxon>Insecta</taxon>
        <taxon>Pterygota</taxon>
        <taxon>Neoptera</taxon>
        <taxon>Endopterygota</taxon>
        <taxon>Coleoptera</taxon>
        <taxon>Polyphaga</taxon>
        <taxon>Cucujiformia</taxon>
        <taxon>Curculionidae</taxon>
        <taxon>Curculioninae</taxon>
        <taxon>Anthonomini</taxon>
        <taxon>Anthonomus</taxon>
    </lineage>
</organism>
<dbReference type="FunFam" id="1.20.210.10:FF:000001">
    <property type="entry name" value="Cytochrome c oxidase subunit 1"/>
    <property type="match status" value="1"/>
</dbReference>
<protein>
    <recommendedName>
        <fullName evidence="8 24">Cytochrome c oxidase subunit 1</fullName>
        <ecNumber evidence="7 24">7.1.1.9</ecNumber>
    </recommendedName>
</protein>
<keyword evidence="9 24" id="KW-0813">Transport</keyword>
<dbReference type="InterPro" id="IPR023615">
    <property type="entry name" value="Cyt_c_Oxase_su1_BS"/>
</dbReference>
<feature type="transmembrane region" description="Helical" evidence="25">
    <location>
        <begin position="450"/>
        <end position="473"/>
    </location>
</feature>
<evidence type="ECO:0000256" key="9">
    <source>
        <dbReference type="ARBA" id="ARBA00022448"/>
    </source>
</evidence>
<dbReference type="GO" id="GO:0006123">
    <property type="term" value="P:mitochondrial electron transport, cytochrome c to oxygen"/>
    <property type="evidence" value="ECO:0007669"/>
    <property type="project" value="TreeGrafter"/>
</dbReference>
<evidence type="ECO:0000256" key="13">
    <source>
        <dbReference type="ARBA" id="ARBA00022723"/>
    </source>
</evidence>
<evidence type="ECO:0000256" key="6">
    <source>
        <dbReference type="ARBA" id="ARBA00011164"/>
    </source>
</evidence>
<feature type="transmembrane region" description="Helical" evidence="25">
    <location>
        <begin position="339"/>
        <end position="359"/>
    </location>
</feature>
<feature type="transmembrane region" description="Helical" evidence="25">
    <location>
        <begin position="104"/>
        <end position="126"/>
    </location>
</feature>
<dbReference type="InterPro" id="IPR000883">
    <property type="entry name" value="Cyt_C_Oxase_1"/>
</dbReference>
<evidence type="ECO:0000256" key="18">
    <source>
        <dbReference type="ARBA" id="ARBA00022989"/>
    </source>
</evidence>
<evidence type="ECO:0000256" key="21">
    <source>
        <dbReference type="ARBA" id="ARBA00023128"/>
    </source>
</evidence>
<dbReference type="Gene3D" id="1.20.210.10">
    <property type="entry name" value="Cytochrome c oxidase-like, subunit I domain"/>
    <property type="match status" value="1"/>
</dbReference>
<dbReference type="PROSITE" id="PS50855">
    <property type="entry name" value="COX1"/>
    <property type="match status" value="1"/>
</dbReference>
<evidence type="ECO:0000256" key="17">
    <source>
        <dbReference type="ARBA" id="ARBA00022982"/>
    </source>
</evidence>
<evidence type="ECO:0000256" key="14">
    <source>
        <dbReference type="ARBA" id="ARBA00022792"/>
    </source>
</evidence>
<feature type="transmembrane region" description="Helical" evidence="25">
    <location>
        <begin position="183"/>
        <end position="210"/>
    </location>
</feature>
<evidence type="ECO:0000259" key="26">
    <source>
        <dbReference type="PROSITE" id="PS50855"/>
    </source>
</evidence>
<dbReference type="PRINTS" id="PR01165">
    <property type="entry name" value="CYCOXIDASEI"/>
</dbReference>
<dbReference type="GO" id="GO:0004129">
    <property type="term" value="F:cytochrome-c oxidase activity"/>
    <property type="evidence" value="ECO:0007669"/>
    <property type="project" value="UniProtKB-EC"/>
</dbReference>
<evidence type="ECO:0000256" key="19">
    <source>
        <dbReference type="ARBA" id="ARBA00023004"/>
    </source>
</evidence>
<feature type="transmembrane region" description="Helical" evidence="25">
    <location>
        <begin position="303"/>
        <end position="327"/>
    </location>
</feature>
<evidence type="ECO:0000256" key="7">
    <source>
        <dbReference type="ARBA" id="ARBA00012949"/>
    </source>
</evidence>
<keyword evidence="16" id="KW-1278">Translocase</keyword>
<keyword evidence="21 24" id="KW-0496">Mitochondrion</keyword>
<dbReference type="CDD" id="cd01663">
    <property type="entry name" value="Cyt_c_Oxidase_I"/>
    <property type="match status" value="1"/>
</dbReference>
<dbReference type="PROSITE" id="PS00077">
    <property type="entry name" value="COX1_CUB"/>
    <property type="match status" value="1"/>
</dbReference>
<evidence type="ECO:0000256" key="11">
    <source>
        <dbReference type="ARBA" id="ARBA00022660"/>
    </source>
</evidence>
<evidence type="ECO:0000256" key="5">
    <source>
        <dbReference type="ARBA" id="ARBA00009578"/>
    </source>
</evidence>
<evidence type="ECO:0000256" key="25">
    <source>
        <dbReference type="SAM" id="Phobius"/>
    </source>
</evidence>
<feature type="transmembrane region" description="Helical" evidence="25">
    <location>
        <begin position="57"/>
        <end position="83"/>
    </location>
</feature>
<name>A0A343YV72_ANTGR</name>
<evidence type="ECO:0000256" key="1">
    <source>
        <dbReference type="ARBA" id="ARBA00001935"/>
    </source>
</evidence>
<dbReference type="GO" id="GO:0046872">
    <property type="term" value="F:metal ion binding"/>
    <property type="evidence" value="ECO:0007669"/>
    <property type="project" value="UniProtKB-KW"/>
</dbReference>
<keyword evidence="12 24" id="KW-0812">Transmembrane</keyword>
<feature type="domain" description="Cytochrome oxidase subunit I profile" evidence="26">
    <location>
        <begin position="1"/>
        <end position="512"/>
    </location>
</feature>
<keyword evidence="19 24" id="KW-0408">Iron</keyword>
<comment type="subunit">
    <text evidence="6">Component of the cytochrome c oxidase (complex IV, CIV), a multisubunit enzyme composed of a catalytic core of 3 subunits and several supernumerary subunits. The complex exists as a monomer or a dimer and forms supercomplexes (SCs) in the inner mitochondrial membrane with ubiquinol-cytochrome c oxidoreductase (cytochrome b-c1 complex, complex III, CIII).</text>
</comment>
<dbReference type="EMBL" id="MG253256">
    <property type="protein sequence ID" value="AWN56093.1"/>
    <property type="molecule type" value="Genomic_DNA"/>
</dbReference>
<feature type="transmembrane region" description="Helical" evidence="25">
    <location>
        <begin position="146"/>
        <end position="171"/>
    </location>
</feature>
<evidence type="ECO:0000256" key="8">
    <source>
        <dbReference type="ARBA" id="ARBA00015947"/>
    </source>
</evidence>
<evidence type="ECO:0000256" key="10">
    <source>
        <dbReference type="ARBA" id="ARBA00022617"/>
    </source>
</evidence>
<dbReference type="InterPro" id="IPR036927">
    <property type="entry name" value="Cyt_c_oxase-like_su1_sf"/>
</dbReference>
<dbReference type="PANTHER" id="PTHR10422:SF18">
    <property type="entry name" value="CYTOCHROME C OXIDASE SUBUNIT 1"/>
    <property type="match status" value="1"/>
</dbReference>
<accession>A0A343YV72</accession>
<comment type="pathway">
    <text evidence="4 24">Energy metabolism; oxidative phosphorylation.</text>
</comment>
<evidence type="ECO:0000256" key="22">
    <source>
        <dbReference type="ARBA" id="ARBA00023136"/>
    </source>
</evidence>
<dbReference type="UniPathway" id="UPA00705"/>
<feature type="transmembrane region" description="Helical" evidence="25">
    <location>
        <begin position="230"/>
        <end position="255"/>
    </location>
</feature>
<dbReference type="GO" id="GO:0005743">
    <property type="term" value="C:mitochondrial inner membrane"/>
    <property type="evidence" value="ECO:0007669"/>
    <property type="project" value="UniProtKB-SubCell"/>
</dbReference>
<comment type="function">
    <text evidence="24">Component of the cytochrome c oxidase, the last enzyme in the mitochondrial electron transport chain which drives oxidative phosphorylation. The respiratory chain contains 3 multisubunit complexes succinate dehydrogenase (complex II, CII), ubiquinol-cytochrome c oxidoreductase (cytochrome b-c1 complex, complex III, CIII) and cytochrome c oxidase (complex IV, CIV), that cooperate to transfer electrons derived from NADH and succinate to molecular oxygen, creating an electrochemical gradient over the inner membrane that drives transmembrane transport and the ATP synthase. Cytochrome c oxidase is the component of the respiratory chain that catalyzes the reduction of oxygen to water. Electrons originating from reduced cytochrome c in the intermembrane space (IMS) are transferred via the dinuclear copper A center (CU(A)) of subunit 2 and heme A of subunit 1 to the active site in subunit 1, a binuclear center (BNC) formed by heme A3 and copper B (CU(B)). The BNC reduces molecular oxygen to 2 water molecules using 4 electrons from cytochrome c in the IMS and 4 protons from the mitochondrial matrix.</text>
</comment>
<comment type="similarity">
    <text evidence="5 24">Belongs to the heme-copper respiratory oxidase family.</text>
</comment>
<keyword evidence="11 24" id="KW-0679">Respiratory chain</keyword>
<keyword evidence="17 24" id="KW-0249">Electron transport</keyword>
<comment type="cofactor">
    <cofactor evidence="2">
        <name>heme</name>
        <dbReference type="ChEBI" id="CHEBI:30413"/>
    </cofactor>
</comment>
<dbReference type="EC" id="7.1.1.9" evidence="7 24"/>
<evidence type="ECO:0000256" key="24">
    <source>
        <dbReference type="RuleBase" id="RU000369"/>
    </source>
</evidence>
<keyword evidence="18 25" id="KW-1133">Transmembrane helix</keyword>
<evidence type="ECO:0000256" key="15">
    <source>
        <dbReference type="ARBA" id="ARBA00022842"/>
    </source>
</evidence>
<comment type="subcellular location">
    <subcellularLocation>
        <location evidence="3 24">Mitochondrion inner membrane</location>
        <topology evidence="3 24">Multi-pass membrane protein</topology>
    </subcellularLocation>
</comment>
<evidence type="ECO:0000256" key="20">
    <source>
        <dbReference type="ARBA" id="ARBA00023008"/>
    </source>
</evidence>
<keyword evidence="22 24" id="KW-0472">Membrane</keyword>
<evidence type="ECO:0000256" key="4">
    <source>
        <dbReference type="ARBA" id="ARBA00004673"/>
    </source>
</evidence>
<feature type="transmembrane region" description="Helical" evidence="25">
    <location>
        <begin position="16"/>
        <end position="37"/>
    </location>
</feature>
<evidence type="ECO:0000256" key="2">
    <source>
        <dbReference type="ARBA" id="ARBA00001971"/>
    </source>
</evidence>
<dbReference type="GO" id="GO:0020037">
    <property type="term" value="F:heme binding"/>
    <property type="evidence" value="ECO:0007669"/>
    <property type="project" value="InterPro"/>
</dbReference>
<keyword evidence="10 24" id="KW-0349">Heme</keyword>
<evidence type="ECO:0000313" key="27">
    <source>
        <dbReference type="EMBL" id="AWN56093.1"/>
    </source>
</evidence>
<dbReference type="Pfam" id="PF00115">
    <property type="entry name" value="COX1"/>
    <property type="match status" value="1"/>
</dbReference>
<keyword evidence="15" id="KW-0460">Magnesium</keyword>
<dbReference type="InterPro" id="IPR023616">
    <property type="entry name" value="Cyt_c_oxase-like_su1_dom"/>
</dbReference>
<dbReference type="GO" id="GO:0045277">
    <property type="term" value="C:respiratory chain complex IV"/>
    <property type="evidence" value="ECO:0007669"/>
    <property type="project" value="InterPro"/>
</dbReference>
<sequence length="515" mass="57197">MLPNKWLYSTNHKDIGTLYFIFGAWSGAMGTSLSMLIRTELGNPGSLIGDDQIYNTIVTAHAFIMIFFMVMPIMIGGFGNWLVPLMLAAPDMAFPRLNNMSFWLLPPSLTLLILSSIVSKGAGTGWTVYPPLSSNLAHEGASVDLAIFSLHMAGISSILGAMNFISTVLNMKPSSSNLEQMPLFVWAVKITAILLLISLPVLAGAITMLLTDRNINTSFFDPAGGGDPILYQHLFWFFGHPEVYILILPGFGMISHIINQESGKKEAFGVLGMIYAMSAIGLLGFIVWAHHMFTIGMDVDTRAYFTSATMVIAIPTGIKIFSWLATFYGAQISFNPPTLWALGFIFLFTMGGLTGVVLANSSIDIVLHDTYYVVAHFHYVLSMGAVFAILAGFTQWFSLFTGLSLNNKFLKAQFFTMFIGVNLTFFPQHFLGLSGMPRRYSDYPNAYYMWNMISSIGSLISLISILYFIFIIWEAFSSQRMNLSYFNLATSIEWLQSTPPHDHSYDELPPLTIKF</sequence>
<reference evidence="27" key="1">
    <citation type="submission" date="2017-10" db="EMBL/GenBank/DDBJ databases">
        <title>Mitogenomes of tropical arthropods.</title>
        <authorList>
            <person name="Pires Paula D."/>
            <person name="Coiti Togawa R."/>
        </authorList>
    </citation>
    <scope>NUCLEOTIDE SEQUENCE</scope>
</reference>
<geneLocation type="mitochondrion" evidence="27"/>
<comment type="catalytic activity">
    <reaction evidence="23">
        <text>4 Fe(II)-[cytochrome c] + O2 + 8 H(+)(in) = 4 Fe(III)-[cytochrome c] + 2 H2O + 4 H(+)(out)</text>
        <dbReference type="Rhea" id="RHEA:11436"/>
        <dbReference type="Rhea" id="RHEA-COMP:10350"/>
        <dbReference type="Rhea" id="RHEA-COMP:14399"/>
        <dbReference type="ChEBI" id="CHEBI:15377"/>
        <dbReference type="ChEBI" id="CHEBI:15378"/>
        <dbReference type="ChEBI" id="CHEBI:15379"/>
        <dbReference type="ChEBI" id="CHEBI:29033"/>
        <dbReference type="ChEBI" id="CHEBI:29034"/>
        <dbReference type="EC" id="7.1.1.9"/>
    </reaction>
    <physiologicalReaction direction="left-to-right" evidence="23">
        <dbReference type="Rhea" id="RHEA:11437"/>
    </physiologicalReaction>
</comment>
<evidence type="ECO:0000256" key="12">
    <source>
        <dbReference type="ARBA" id="ARBA00022692"/>
    </source>
</evidence>
<dbReference type="AlphaFoldDB" id="A0A343YV72"/>
<evidence type="ECO:0000256" key="23">
    <source>
        <dbReference type="ARBA" id="ARBA00049512"/>
    </source>
</evidence>
<feature type="transmembrane region" description="Helical" evidence="25">
    <location>
        <begin position="379"/>
        <end position="400"/>
    </location>
</feature>
<dbReference type="GO" id="GO:0015990">
    <property type="term" value="P:electron transport coupled proton transport"/>
    <property type="evidence" value="ECO:0007669"/>
    <property type="project" value="TreeGrafter"/>
</dbReference>
<feature type="transmembrane region" description="Helical" evidence="25">
    <location>
        <begin position="412"/>
        <end position="430"/>
    </location>
</feature>
<dbReference type="PANTHER" id="PTHR10422">
    <property type="entry name" value="CYTOCHROME C OXIDASE SUBUNIT 1"/>
    <property type="match status" value="1"/>
</dbReference>
<feature type="transmembrane region" description="Helical" evidence="25">
    <location>
        <begin position="267"/>
        <end position="291"/>
    </location>
</feature>
<keyword evidence="13 24" id="KW-0479">Metal-binding</keyword>
<dbReference type="SUPFAM" id="SSF81442">
    <property type="entry name" value="Cytochrome c oxidase subunit I-like"/>
    <property type="match status" value="1"/>
</dbReference>
<evidence type="ECO:0000256" key="16">
    <source>
        <dbReference type="ARBA" id="ARBA00022967"/>
    </source>
</evidence>
<dbReference type="InterPro" id="IPR033944">
    <property type="entry name" value="Cyt_c_oxase_su1_dom"/>
</dbReference>
<keyword evidence="20 24" id="KW-0186">Copper</keyword>
<comment type="cofactor">
    <cofactor evidence="1">
        <name>Cu cation</name>
        <dbReference type="ChEBI" id="CHEBI:23378"/>
    </cofactor>
</comment>